<evidence type="ECO:0000256" key="1">
    <source>
        <dbReference type="SAM" id="MobiDB-lite"/>
    </source>
</evidence>
<name>A0A0L6UE65_9BASI</name>
<gene>
    <name evidence="3" type="ORF">VP01_7181g1</name>
</gene>
<proteinExistence type="predicted"/>
<dbReference type="OrthoDB" id="129446at2759"/>
<dbReference type="STRING" id="27349.A0A0L6UE65"/>
<evidence type="ECO:0000313" key="4">
    <source>
        <dbReference type="Proteomes" id="UP000037035"/>
    </source>
</evidence>
<dbReference type="EMBL" id="LAVV01012585">
    <property type="protein sequence ID" value="KNZ46542.1"/>
    <property type="molecule type" value="Genomic_DNA"/>
</dbReference>
<feature type="domain" description="No apical meristem-associated C-terminal" evidence="2">
    <location>
        <begin position="54"/>
        <end position="131"/>
    </location>
</feature>
<dbReference type="AlphaFoldDB" id="A0A0L6UE65"/>
<organism evidence="3 4">
    <name type="scientific">Puccinia sorghi</name>
    <dbReference type="NCBI Taxonomy" id="27349"/>
    <lineage>
        <taxon>Eukaryota</taxon>
        <taxon>Fungi</taxon>
        <taxon>Dikarya</taxon>
        <taxon>Basidiomycota</taxon>
        <taxon>Pucciniomycotina</taxon>
        <taxon>Pucciniomycetes</taxon>
        <taxon>Pucciniales</taxon>
        <taxon>Pucciniaceae</taxon>
        <taxon>Puccinia</taxon>
    </lineage>
</organism>
<evidence type="ECO:0000259" key="2">
    <source>
        <dbReference type="Pfam" id="PF14303"/>
    </source>
</evidence>
<dbReference type="InterPro" id="IPR029466">
    <property type="entry name" value="NAM-associated_C"/>
</dbReference>
<keyword evidence="4" id="KW-1185">Reference proteome</keyword>
<comment type="caution">
    <text evidence="3">The sequence shown here is derived from an EMBL/GenBank/DDBJ whole genome shotgun (WGS) entry which is preliminary data.</text>
</comment>
<dbReference type="Pfam" id="PF14303">
    <property type="entry name" value="NAM-associated"/>
    <property type="match status" value="1"/>
</dbReference>
<evidence type="ECO:0000313" key="3">
    <source>
        <dbReference type="EMBL" id="KNZ46542.1"/>
    </source>
</evidence>
<sequence length="143" mass="16170">CKVLGCDFGGCNPIKQSNQGRFLATGDGQLQQIHLSTNSRTWWLTSQVFPLLLQSSARTRNTARSQGSSSTSNMWKKPLGTHSNKRQINQEEYNKIKMKLLAESVKESAKQSTKAKRSNNIKKNLITINQKMLKLNFDVLESR</sequence>
<feature type="region of interest" description="Disordered" evidence="1">
    <location>
        <begin position="60"/>
        <end position="90"/>
    </location>
</feature>
<feature type="compositionally biased region" description="Polar residues" evidence="1">
    <location>
        <begin position="60"/>
        <end position="74"/>
    </location>
</feature>
<dbReference type="VEuPathDB" id="FungiDB:VP01_7181g1"/>
<dbReference type="Proteomes" id="UP000037035">
    <property type="component" value="Unassembled WGS sequence"/>
</dbReference>
<protein>
    <recommendedName>
        <fullName evidence="2">No apical meristem-associated C-terminal domain-containing protein</fullName>
    </recommendedName>
</protein>
<reference evidence="3 4" key="1">
    <citation type="submission" date="2015-08" db="EMBL/GenBank/DDBJ databases">
        <title>Next Generation Sequencing and Analysis of the Genome of Puccinia sorghi L Schw, the Causal Agent of Maize Common Rust.</title>
        <authorList>
            <person name="Rochi L."/>
            <person name="Burguener G."/>
            <person name="Darino M."/>
            <person name="Turjanski A."/>
            <person name="Kreff E."/>
            <person name="Dieguez M.J."/>
            <person name="Sacco F."/>
        </authorList>
    </citation>
    <scope>NUCLEOTIDE SEQUENCE [LARGE SCALE GENOMIC DNA]</scope>
    <source>
        <strain evidence="3 4">RO10H11247</strain>
    </source>
</reference>
<feature type="non-terminal residue" evidence="3">
    <location>
        <position position="1"/>
    </location>
</feature>
<accession>A0A0L6UE65</accession>